<reference evidence="2 3" key="1">
    <citation type="journal article" date="2015" name="Genome Biol. Evol.">
        <title>Comparative Genomics of a Bacterivorous Green Alga Reveals Evolutionary Causalities and Consequences of Phago-Mixotrophic Mode of Nutrition.</title>
        <authorList>
            <person name="Burns J.A."/>
            <person name="Paasch A."/>
            <person name="Narechania A."/>
            <person name="Kim E."/>
        </authorList>
    </citation>
    <scope>NUCLEOTIDE SEQUENCE [LARGE SCALE GENOMIC DNA]</scope>
    <source>
        <strain evidence="2 3">PLY_AMNH</strain>
    </source>
</reference>
<dbReference type="Proteomes" id="UP001190700">
    <property type="component" value="Unassembled WGS sequence"/>
</dbReference>
<keyword evidence="3" id="KW-1185">Reference proteome</keyword>
<name>A0AAE0G458_9CHLO</name>
<dbReference type="AlphaFoldDB" id="A0AAE0G458"/>
<feature type="compositionally biased region" description="Pro residues" evidence="1">
    <location>
        <begin position="34"/>
        <end position="43"/>
    </location>
</feature>
<gene>
    <name evidence="2" type="ORF">CYMTET_20632</name>
</gene>
<dbReference type="EMBL" id="LGRX02010079">
    <property type="protein sequence ID" value="KAK3270998.1"/>
    <property type="molecule type" value="Genomic_DNA"/>
</dbReference>
<evidence type="ECO:0000313" key="2">
    <source>
        <dbReference type="EMBL" id="KAK3270998.1"/>
    </source>
</evidence>
<sequence length="154" mass="17178">MSAPNTRARRRLLRDNDIDASIRLLPAVRDSPTPSTPPEPVPAPAQANDSAGIIQARQLFEENNSKVAVIYAKGRHRQWAKAVRELSLGGKDVYFEAAKDSEKLWKIVAVLKNEFGFVGLDLASFDFDRSTTPRCELCPRLSKRSILNYGIRLA</sequence>
<feature type="region of interest" description="Disordered" evidence="1">
    <location>
        <begin position="24"/>
        <end position="48"/>
    </location>
</feature>
<organism evidence="2 3">
    <name type="scientific">Cymbomonas tetramitiformis</name>
    <dbReference type="NCBI Taxonomy" id="36881"/>
    <lineage>
        <taxon>Eukaryota</taxon>
        <taxon>Viridiplantae</taxon>
        <taxon>Chlorophyta</taxon>
        <taxon>Pyramimonadophyceae</taxon>
        <taxon>Pyramimonadales</taxon>
        <taxon>Pyramimonadaceae</taxon>
        <taxon>Cymbomonas</taxon>
    </lineage>
</organism>
<evidence type="ECO:0000313" key="3">
    <source>
        <dbReference type="Proteomes" id="UP001190700"/>
    </source>
</evidence>
<accession>A0AAE0G458</accession>
<protein>
    <submittedName>
        <fullName evidence="2">Uncharacterized protein</fullName>
    </submittedName>
</protein>
<proteinExistence type="predicted"/>
<comment type="caution">
    <text evidence="2">The sequence shown here is derived from an EMBL/GenBank/DDBJ whole genome shotgun (WGS) entry which is preliminary data.</text>
</comment>
<evidence type="ECO:0000256" key="1">
    <source>
        <dbReference type="SAM" id="MobiDB-lite"/>
    </source>
</evidence>